<dbReference type="Gene3D" id="1.20.120.450">
    <property type="entry name" value="dinb family like domain"/>
    <property type="match status" value="1"/>
</dbReference>
<protein>
    <submittedName>
        <fullName evidence="1">DNA-binding protein</fullName>
    </submittedName>
</protein>
<keyword evidence="1" id="KW-0238">DNA-binding</keyword>
<gene>
    <name evidence="1" type="ORF">DKM44_03335</name>
</gene>
<evidence type="ECO:0000313" key="2">
    <source>
        <dbReference type="Proteomes" id="UP000245368"/>
    </source>
</evidence>
<dbReference type="EMBL" id="CP029494">
    <property type="protein sequence ID" value="AWN22385.1"/>
    <property type="molecule type" value="Genomic_DNA"/>
</dbReference>
<dbReference type="RefSeq" id="WP_109825409.1">
    <property type="nucleotide sequence ID" value="NZ_CP029494.1"/>
</dbReference>
<dbReference type="AlphaFoldDB" id="A0A2Z3JBN3"/>
<dbReference type="GO" id="GO:0003677">
    <property type="term" value="F:DNA binding"/>
    <property type="evidence" value="ECO:0007669"/>
    <property type="project" value="UniProtKB-KW"/>
</dbReference>
<dbReference type="KEGG" id="dez:DKM44_03335"/>
<accession>A0A2Z3JBN3</accession>
<organism evidence="1 2">
    <name type="scientific">Deinococcus irradiatisoli</name>
    <dbReference type="NCBI Taxonomy" id="2202254"/>
    <lineage>
        <taxon>Bacteria</taxon>
        <taxon>Thermotogati</taxon>
        <taxon>Deinococcota</taxon>
        <taxon>Deinococci</taxon>
        <taxon>Deinococcales</taxon>
        <taxon>Deinococcaceae</taxon>
        <taxon>Deinococcus</taxon>
    </lineage>
</organism>
<keyword evidence="2" id="KW-1185">Reference proteome</keyword>
<reference evidence="1 2" key="1">
    <citation type="submission" date="2018-05" db="EMBL/GenBank/DDBJ databases">
        <title>Complete Genome Sequence of Deinococcus sp. strain 17bor-2.</title>
        <authorList>
            <person name="Srinivasan S."/>
        </authorList>
    </citation>
    <scope>NUCLEOTIDE SEQUENCE [LARGE SCALE GENOMIC DNA]</scope>
    <source>
        <strain evidence="1 2">17bor-2</strain>
    </source>
</reference>
<evidence type="ECO:0000313" key="1">
    <source>
        <dbReference type="EMBL" id="AWN22385.1"/>
    </source>
</evidence>
<name>A0A2Z3JBN3_9DEIO</name>
<dbReference type="Proteomes" id="UP000245368">
    <property type="component" value="Chromosome"/>
</dbReference>
<sequence length="180" mass="19801">MPPSPLSAPRFWKVLLTLGLLSVAALLLTRRTSPKALVAGAVLEAPARRRRYAELRRGLNETGLRLEKRLAGADDTEANREVVRHIIGIERWGQARLEELLGADPVLGGHRPYRPADDLGLAQLRGLAALTRAQTGDLARRLEAQAPVGRAKHDGLGPLSARAWLRYLTLHAEIEGRRLK</sequence>
<dbReference type="OrthoDB" id="69228at2"/>
<dbReference type="InterPro" id="IPR034660">
    <property type="entry name" value="DinB/YfiT-like"/>
</dbReference>
<proteinExistence type="predicted"/>